<evidence type="ECO:0000313" key="4">
    <source>
        <dbReference type="EMBL" id="CAB9525361.1"/>
    </source>
</evidence>
<protein>
    <recommendedName>
        <fullName evidence="2">3-oxoacyl-[acyl-carrier-protein] reductase</fullName>
        <ecNumber evidence="2">1.1.1.100</ecNumber>
    </recommendedName>
</protein>
<dbReference type="EC" id="1.1.1.100" evidence="2"/>
<proteinExistence type="inferred from homology"/>
<dbReference type="InterPro" id="IPR002347">
    <property type="entry name" value="SDR_fam"/>
</dbReference>
<dbReference type="InterPro" id="IPR050259">
    <property type="entry name" value="SDR"/>
</dbReference>
<gene>
    <name evidence="4" type="ORF">SEMRO_1666_G289710.1</name>
</gene>
<comment type="caution">
    <text evidence="4">The sequence shown here is derived from an EMBL/GenBank/DDBJ whole genome shotgun (WGS) entry which is preliminary data.</text>
</comment>
<name>A0A9N8ETQ4_9STRA</name>
<dbReference type="Pfam" id="PF13561">
    <property type="entry name" value="adh_short_C2"/>
    <property type="match status" value="1"/>
</dbReference>
<organism evidence="4 5">
    <name type="scientific">Seminavis robusta</name>
    <dbReference type="NCBI Taxonomy" id="568900"/>
    <lineage>
        <taxon>Eukaryota</taxon>
        <taxon>Sar</taxon>
        <taxon>Stramenopiles</taxon>
        <taxon>Ochrophyta</taxon>
        <taxon>Bacillariophyta</taxon>
        <taxon>Bacillariophyceae</taxon>
        <taxon>Bacillariophycidae</taxon>
        <taxon>Naviculales</taxon>
        <taxon>Naviculaceae</taxon>
        <taxon>Seminavis</taxon>
    </lineage>
</organism>
<evidence type="ECO:0000313" key="5">
    <source>
        <dbReference type="Proteomes" id="UP001153069"/>
    </source>
</evidence>
<dbReference type="SUPFAM" id="SSF51735">
    <property type="entry name" value="NAD(P)-binding Rossmann-fold domains"/>
    <property type="match status" value="1"/>
</dbReference>
<evidence type="ECO:0000256" key="3">
    <source>
        <dbReference type="ARBA" id="ARBA00048508"/>
    </source>
</evidence>
<dbReference type="GO" id="GO:0004316">
    <property type="term" value="F:3-oxoacyl-[acyl-carrier-protein] reductase (NADPH) activity"/>
    <property type="evidence" value="ECO:0007669"/>
    <property type="project" value="UniProtKB-EC"/>
</dbReference>
<dbReference type="PRINTS" id="PR00081">
    <property type="entry name" value="GDHRDH"/>
</dbReference>
<reference evidence="4" key="1">
    <citation type="submission" date="2020-06" db="EMBL/GenBank/DDBJ databases">
        <authorList>
            <consortium name="Plant Systems Biology data submission"/>
        </authorList>
    </citation>
    <scope>NUCLEOTIDE SEQUENCE</scope>
    <source>
        <strain evidence="4">D6</strain>
    </source>
</reference>
<dbReference type="PANTHER" id="PTHR42879">
    <property type="entry name" value="3-OXOACYL-(ACYL-CARRIER-PROTEIN) REDUCTASE"/>
    <property type="match status" value="1"/>
</dbReference>
<dbReference type="InterPro" id="IPR036291">
    <property type="entry name" value="NAD(P)-bd_dom_sf"/>
</dbReference>
<dbReference type="EMBL" id="CAICTM010001664">
    <property type="protein sequence ID" value="CAB9525361.1"/>
    <property type="molecule type" value="Genomic_DNA"/>
</dbReference>
<dbReference type="AlphaFoldDB" id="A0A9N8ETQ4"/>
<sequence>MSLQLGSSSLKGRRALVCASTRGLGLGTAKALLQLEVDSVAINGRTTESVKAAIDKLIQDSDDQSIDQQRLVAAPGDVSTQEGRTAVLKAAGPVQILVNNAGGPPPGDFDSFDESAWHAALEQNMVAPLMLAKAAIPYMKDKKWGRIVNITSASVRAPIPILCLSNGARAGLTGAMAGIARQVACDGITVNNVLPGQHDTDRLRSNHETLAARQGVEVAQVRKEAQNKIPTKSFGDPNDFGAIVAFLCTDQAKFIVGQNIMVDGGAANISI</sequence>
<comment type="similarity">
    <text evidence="1">Belongs to the short-chain dehydrogenases/reductases (SDR) family.</text>
</comment>
<dbReference type="PANTHER" id="PTHR42879:SF6">
    <property type="entry name" value="NADPH-DEPENDENT REDUCTASE BACG"/>
    <property type="match status" value="1"/>
</dbReference>
<accession>A0A9N8ETQ4</accession>
<dbReference type="Gene3D" id="3.40.50.720">
    <property type="entry name" value="NAD(P)-binding Rossmann-like Domain"/>
    <property type="match status" value="1"/>
</dbReference>
<comment type="catalytic activity">
    <reaction evidence="3">
        <text>a (3R)-hydroxyacyl-[ACP] + NADP(+) = a 3-oxoacyl-[ACP] + NADPH + H(+)</text>
        <dbReference type="Rhea" id="RHEA:17397"/>
        <dbReference type="Rhea" id="RHEA-COMP:9916"/>
        <dbReference type="Rhea" id="RHEA-COMP:9945"/>
        <dbReference type="ChEBI" id="CHEBI:15378"/>
        <dbReference type="ChEBI" id="CHEBI:57783"/>
        <dbReference type="ChEBI" id="CHEBI:58349"/>
        <dbReference type="ChEBI" id="CHEBI:78776"/>
        <dbReference type="ChEBI" id="CHEBI:78827"/>
        <dbReference type="EC" id="1.1.1.100"/>
    </reaction>
</comment>
<evidence type="ECO:0000256" key="2">
    <source>
        <dbReference type="ARBA" id="ARBA00012948"/>
    </source>
</evidence>
<dbReference type="Proteomes" id="UP001153069">
    <property type="component" value="Unassembled WGS sequence"/>
</dbReference>
<dbReference type="OrthoDB" id="1393670at2759"/>
<evidence type="ECO:0000256" key="1">
    <source>
        <dbReference type="ARBA" id="ARBA00006484"/>
    </source>
</evidence>
<keyword evidence="5" id="KW-1185">Reference proteome</keyword>